<reference evidence="2" key="1">
    <citation type="submission" date="2018-06" db="EMBL/GenBank/DDBJ databases">
        <authorList>
            <person name="Zhirakovskaya E."/>
        </authorList>
    </citation>
    <scope>NUCLEOTIDE SEQUENCE</scope>
</reference>
<accession>A0A3B1CQN8</accession>
<evidence type="ECO:0000313" key="2">
    <source>
        <dbReference type="EMBL" id="VAX26224.1"/>
    </source>
</evidence>
<feature type="compositionally biased region" description="Low complexity" evidence="1">
    <location>
        <begin position="119"/>
        <end position="146"/>
    </location>
</feature>
<protein>
    <submittedName>
        <fullName evidence="2">Uncharacterized protein</fullName>
    </submittedName>
</protein>
<gene>
    <name evidence="2" type="ORF">MNBD_NITROSPIRAE01-1207</name>
</gene>
<name>A0A3B1CQN8_9ZZZZ</name>
<proteinExistence type="predicted"/>
<feature type="region of interest" description="Disordered" evidence="1">
    <location>
        <begin position="111"/>
        <end position="146"/>
    </location>
</feature>
<organism evidence="2">
    <name type="scientific">hydrothermal vent metagenome</name>
    <dbReference type="NCBI Taxonomy" id="652676"/>
    <lineage>
        <taxon>unclassified sequences</taxon>
        <taxon>metagenomes</taxon>
        <taxon>ecological metagenomes</taxon>
    </lineage>
</organism>
<dbReference type="EMBL" id="UOGF01000007">
    <property type="protein sequence ID" value="VAX26224.1"/>
    <property type="molecule type" value="Genomic_DNA"/>
</dbReference>
<dbReference type="AlphaFoldDB" id="A0A3B1CQN8"/>
<sequence>MTRKIFASLILVSVIFTANTSVFSAELKKHERLFTEEYSRVFDATVAVLTENGFGTHPHKKMKFKKKKGRIKTPEWRYFKIWSAKPVIEKQYKDSYKVKVKEIEIEVPQPVAEKKADEAPATDAAPAATPETTPTEGAPADSTVAAEAAPAPIPTIKKVKVAIKRKFLVHNDATRKWDKGDPAKENAGYSIEYLFAAIQEKLDKEPSPVVDTTKQVNLNITPPPIDRVVRP</sequence>
<evidence type="ECO:0000256" key="1">
    <source>
        <dbReference type="SAM" id="MobiDB-lite"/>
    </source>
</evidence>